<evidence type="ECO:0000313" key="3">
    <source>
        <dbReference type="Proteomes" id="UP000422644"/>
    </source>
</evidence>
<dbReference type="OrthoDB" id="82139at2"/>
<dbReference type="InterPro" id="IPR001668">
    <property type="entry name" value="Mob_Pre"/>
</dbReference>
<name>A0A510K365_9FUSO</name>
<reference evidence="2 3" key="1">
    <citation type="submission" date="2019-07" db="EMBL/GenBank/DDBJ databases">
        <title>Complete Genome Sequence of Leptotrichia trevisanii Strain JMUB3870.</title>
        <authorList>
            <person name="Watanabe S."/>
            <person name="Cui L."/>
        </authorList>
    </citation>
    <scope>NUCLEOTIDE SEQUENCE [LARGE SCALE GENOMIC DNA]</scope>
    <source>
        <strain evidence="2 3">JMUB3870</strain>
    </source>
</reference>
<evidence type="ECO:0000313" key="2">
    <source>
        <dbReference type="EMBL" id="BBM46099.1"/>
    </source>
</evidence>
<dbReference type="Pfam" id="PF01076">
    <property type="entry name" value="Mob_Pre"/>
    <property type="match status" value="1"/>
</dbReference>
<keyword evidence="1" id="KW-0175">Coiled coil</keyword>
<dbReference type="RefSeq" id="WP_155283115.1">
    <property type="nucleotide sequence ID" value="NZ_AP019831.1"/>
</dbReference>
<proteinExistence type="predicted"/>
<sequence>MAEISAINNFKKYNSGSGRSSINNVVREAFRELEKFKNNVNQELTQFNKILVKDLSVLERQYYDTEVDSRSRDVVSVVSQVQTGNFEARNGVDLTYMLSLEKWEQYYKENLEFLNKKFGKNARCVYAVIHFDESTPHMQSMWTFLEENNQKDEYTVSDVNPAKVKSALSSAFLRRNKELGLIAGTDEYKKAFEEFKVQEKPKIIERQLAKMNKNKSDKKFKFESGTSQFTKDFYRTFNEEFVNDFMVKNPSINELKNKVKVFSNEGAEVVVRRTEKVNSSEDLDRTKFAMEKEKKELESKIGSNDYSKNEFMKYTEILSKREIIDKKKKISKEDFLNEFKNYETDFKVRKSNKEITDFKRIFNIKKIIKDKLNQRQNNKNFKKNLKKEIKLFDEVFKNVDFEAINKKIEDYSKGEKVEELIKNRDNLYFEIKTLETKASNLKSSINFLEKEQNSKNNEIRNLDEQIWEKKMEAEKPYVVSERRKQELINEALNEARKRGDTLMRNIKKDVEKEEAKNNAIKQDILDKGLQMERELQEINNKRRQLNDIYVDLEEKKRRRKAELEKLAQPIIQKEVDDLVREHLRYYEVIDKDILNFKANNKSEYDKLFGEAQARADEKIKGAYIRRKHDAGRKFINQMTNLLHQDSNGKFSLLEIEKTVIAAIEKVTGNTYGWWSNFKNNLNIELENTIKNRNVVRNQRKSGSQYDRSL</sequence>
<dbReference type="AlphaFoldDB" id="A0A510K365"/>
<feature type="coiled-coil region" evidence="1">
    <location>
        <begin position="503"/>
        <end position="562"/>
    </location>
</feature>
<accession>A0A510K365</accession>
<protein>
    <submittedName>
        <fullName evidence="2">Putative plasmid recombination enzyme</fullName>
    </submittedName>
</protein>
<organism evidence="2 3">
    <name type="scientific">Leptotrichia trevisanii</name>
    <dbReference type="NCBI Taxonomy" id="109328"/>
    <lineage>
        <taxon>Bacteria</taxon>
        <taxon>Fusobacteriati</taxon>
        <taxon>Fusobacteriota</taxon>
        <taxon>Fusobacteriia</taxon>
        <taxon>Fusobacteriales</taxon>
        <taxon>Leptotrichiaceae</taxon>
        <taxon>Leptotrichia</taxon>
    </lineage>
</organism>
<dbReference type="EMBL" id="AP019831">
    <property type="protein sequence ID" value="BBM46099.1"/>
    <property type="molecule type" value="Genomic_DNA"/>
</dbReference>
<gene>
    <name evidence="2" type="ORF">JMUB3870_2226</name>
</gene>
<dbReference type="GO" id="GO:0003677">
    <property type="term" value="F:DNA binding"/>
    <property type="evidence" value="ECO:0007669"/>
    <property type="project" value="InterPro"/>
</dbReference>
<evidence type="ECO:0000256" key="1">
    <source>
        <dbReference type="SAM" id="Coils"/>
    </source>
</evidence>
<dbReference type="Proteomes" id="UP000422644">
    <property type="component" value="Chromosome"/>
</dbReference>
<keyword evidence="3" id="KW-1185">Reference proteome</keyword>
<feature type="coiled-coil region" evidence="1">
    <location>
        <begin position="417"/>
        <end position="465"/>
    </location>
</feature>
<dbReference type="Gene3D" id="3.30.930.30">
    <property type="match status" value="1"/>
</dbReference>
<dbReference type="GO" id="GO:0006310">
    <property type="term" value="P:DNA recombination"/>
    <property type="evidence" value="ECO:0007669"/>
    <property type="project" value="InterPro"/>
</dbReference>